<reference evidence="2" key="1">
    <citation type="submission" date="2023-07" db="EMBL/GenBank/DDBJ databases">
        <title>Genomic Encyclopedia of Type Strains, Phase IV (KMG-IV): sequencing the most valuable type-strain genomes for metagenomic binning, comparative biology and taxonomic classification.</title>
        <authorList>
            <person name="Goeker M."/>
        </authorList>
    </citation>
    <scope>NUCLEOTIDE SEQUENCE</scope>
    <source>
        <strain evidence="2">DSM 19569</strain>
    </source>
</reference>
<evidence type="ECO:0000256" key="1">
    <source>
        <dbReference type="SAM" id="MobiDB-lite"/>
    </source>
</evidence>
<comment type="caution">
    <text evidence="2">The sequence shown here is derived from an EMBL/GenBank/DDBJ whole genome shotgun (WGS) entry which is preliminary data.</text>
</comment>
<gene>
    <name evidence="2" type="ORF">QO001_004577</name>
</gene>
<name>A0AAJ1TXQ8_9HYPH</name>
<sequence>MTRSPRPAERRDAIPWQKRPHLRMDVAGDVTGLSRTTIYRLASEGRLKLKRLAGRVVVETAGVLSLVENAEPWRPGNRGAAARAKRSNAARMALR</sequence>
<proteinExistence type="predicted"/>
<dbReference type="EMBL" id="JAUSWL010000009">
    <property type="protein sequence ID" value="MDQ0545633.1"/>
    <property type="molecule type" value="Genomic_DNA"/>
</dbReference>
<evidence type="ECO:0000313" key="2">
    <source>
        <dbReference type="EMBL" id="MDQ0545633.1"/>
    </source>
</evidence>
<feature type="region of interest" description="Disordered" evidence="1">
    <location>
        <begin position="75"/>
        <end position="95"/>
    </location>
</feature>
<dbReference type="AlphaFoldDB" id="A0AAJ1TXQ8"/>
<evidence type="ECO:0000313" key="3">
    <source>
        <dbReference type="Proteomes" id="UP001223420"/>
    </source>
</evidence>
<accession>A0AAJ1TXQ8</accession>
<feature type="compositionally biased region" description="Basic residues" evidence="1">
    <location>
        <begin position="83"/>
        <end position="95"/>
    </location>
</feature>
<dbReference type="Proteomes" id="UP001223420">
    <property type="component" value="Unassembled WGS sequence"/>
</dbReference>
<organism evidence="2 3">
    <name type="scientific">Methylobacterium brachiatum</name>
    <dbReference type="NCBI Taxonomy" id="269660"/>
    <lineage>
        <taxon>Bacteria</taxon>
        <taxon>Pseudomonadati</taxon>
        <taxon>Pseudomonadota</taxon>
        <taxon>Alphaproteobacteria</taxon>
        <taxon>Hyphomicrobiales</taxon>
        <taxon>Methylobacteriaceae</taxon>
        <taxon>Methylobacterium</taxon>
    </lineage>
</organism>
<protein>
    <submittedName>
        <fullName evidence="2">Uncharacterized protein</fullName>
    </submittedName>
</protein>